<dbReference type="AlphaFoldDB" id="A0A1G9MS22"/>
<evidence type="ECO:0000313" key="2">
    <source>
        <dbReference type="Proteomes" id="UP000199555"/>
    </source>
</evidence>
<reference evidence="2" key="1">
    <citation type="submission" date="2016-10" db="EMBL/GenBank/DDBJ databases">
        <authorList>
            <person name="Varghese N."/>
            <person name="Submissions S."/>
        </authorList>
    </citation>
    <scope>NUCLEOTIDE SEQUENCE [LARGE SCALE GENOMIC DNA]</scope>
    <source>
        <strain evidence="2">CGMCC 1.7655</strain>
    </source>
</reference>
<evidence type="ECO:0008006" key="3">
    <source>
        <dbReference type="Google" id="ProtNLM"/>
    </source>
</evidence>
<proteinExistence type="predicted"/>
<evidence type="ECO:0000313" key="1">
    <source>
        <dbReference type="EMBL" id="SDL77068.1"/>
    </source>
</evidence>
<sequence length="41" mass="4328">MMRKVLILAAVAAALAGCGEQPIRKTNCWSGMAFVASSDCR</sequence>
<dbReference type="Proteomes" id="UP000199555">
    <property type="component" value="Unassembled WGS sequence"/>
</dbReference>
<dbReference type="RefSeq" id="WP_281201018.1">
    <property type="nucleotide sequence ID" value="NZ_FNGE01000023.1"/>
</dbReference>
<name>A0A1G9MS22_9RHOB</name>
<gene>
    <name evidence="1" type="ORF">SAMN04487971_12321</name>
</gene>
<accession>A0A1G9MS22</accession>
<keyword evidence="2" id="KW-1185">Reference proteome</keyword>
<dbReference type="EMBL" id="FNGE01000023">
    <property type="protein sequence ID" value="SDL77068.1"/>
    <property type="molecule type" value="Genomic_DNA"/>
</dbReference>
<dbReference type="PROSITE" id="PS51257">
    <property type="entry name" value="PROKAR_LIPOPROTEIN"/>
    <property type="match status" value="1"/>
</dbReference>
<organism evidence="1 2">
    <name type="scientific">Paracoccus chinensis</name>
    <dbReference type="NCBI Taxonomy" id="525640"/>
    <lineage>
        <taxon>Bacteria</taxon>
        <taxon>Pseudomonadati</taxon>
        <taxon>Pseudomonadota</taxon>
        <taxon>Alphaproteobacteria</taxon>
        <taxon>Rhodobacterales</taxon>
        <taxon>Paracoccaceae</taxon>
        <taxon>Paracoccus</taxon>
    </lineage>
</organism>
<protein>
    <recommendedName>
        <fullName evidence="3">Lipoprotein</fullName>
    </recommendedName>
</protein>